<keyword evidence="2" id="KW-1185">Reference proteome</keyword>
<accession>A0A2B7XAS2</accession>
<proteinExistence type="predicted"/>
<evidence type="ECO:0000313" key="1">
    <source>
        <dbReference type="EMBL" id="PGH05873.1"/>
    </source>
</evidence>
<evidence type="ECO:0000313" key="2">
    <source>
        <dbReference type="Proteomes" id="UP000224080"/>
    </source>
</evidence>
<comment type="caution">
    <text evidence="1">The sequence shown here is derived from an EMBL/GenBank/DDBJ whole genome shotgun (WGS) entry which is preliminary data.</text>
</comment>
<protein>
    <submittedName>
        <fullName evidence="1">Uncharacterized protein</fullName>
    </submittedName>
</protein>
<gene>
    <name evidence="1" type="ORF">GX51_02652</name>
</gene>
<dbReference type="AlphaFoldDB" id="A0A2B7XAS2"/>
<name>A0A2B7XAS2_9EURO</name>
<dbReference type="Proteomes" id="UP000224080">
    <property type="component" value="Unassembled WGS sequence"/>
</dbReference>
<reference evidence="1 2" key="1">
    <citation type="submission" date="2017-10" db="EMBL/GenBank/DDBJ databases">
        <title>Comparative genomics in systemic dimorphic fungi from Ajellomycetaceae.</title>
        <authorList>
            <person name="Munoz J.F."/>
            <person name="Mcewen J.G."/>
            <person name="Clay O.K."/>
            <person name="Cuomo C.A."/>
        </authorList>
    </citation>
    <scope>NUCLEOTIDE SEQUENCE [LARGE SCALE GENOMIC DNA]</scope>
    <source>
        <strain evidence="1 2">UAMH130</strain>
    </source>
</reference>
<dbReference type="EMBL" id="PDNC01000026">
    <property type="protein sequence ID" value="PGH05873.1"/>
    <property type="molecule type" value="Genomic_DNA"/>
</dbReference>
<sequence length="156" mass="17168">MSELFSLRFFNDDPGIVPGSGSFMLAPEAGHSPLLGVSELTLKAAETGRIISSHGHPWQATKAPAVPAEVLRLDPPRIFATVYPRLFAWLAPALRSENNLVGQEVHRGVVRSRTTCWPWAWGRNVDGQIDMLDPYSARKKPTIPSTFLDDIHAKGL</sequence>
<organism evidence="1 2">
    <name type="scientific">Blastomyces parvus</name>
    <dbReference type="NCBI Taxonomy" id="2060905"/>
    <lineage>
        <taxon>Eukaryota</taxon>
        <taxon>Fungi</taxon>
        <taxon>Dikarya</taxon>
        <taxon>Ascomycota</taxon>
        <taxon>Pezizomycotina</taxon>
        <taxon>Eurotiomycetes</taxon>
        <taxon>Eurotiomycetidae</taxon>
        <taxon>Onygenales</taxon>
        <taxon>Ajellomycetaceae</taxon>
        <taxon>Blastomyces</taxon>
    </lineage>
</organism>